<dbReference type="InterPro" id="IPR000719">
    <property type="entry name" value="Prot_kinase_dom"/>
</dbReference>
<organism evidence="3 4">
    <name type="scientific">Somion occarium</name>
    <dbReference type="NCBI Taxonomy" id="3059160"/>
    <lineage>
        <taxon>Eukaryota</taxon>
        <taxon>Fungi</taxon>
        <taxon>Dikarya</taxon>
        <taxon>Basidiomycota</taxon>
        <taxon>Agaricomycotina</taxon>
        <taxon>Agaricomycetes</taxon>
        <taxon>Polyporales</taxon>
        <taxon>Cerrenaceae</taxon>
        <taxon>Somion</taxon>
    </lineage>
</organism>
<sequence length="346" mass="39206">MSISNREPKTVFANAFSSVTLSGVTQDLQSSAPLDVVLTRGKPRENRPLIVDTPGVITGPRPPKRLPSKLPSPGNMNLHLTLGKKIGRGRVGRVFEATIDLHRSSPELADMLMPPLVVKVSRRQDANKIAREAFYYDEMECLQGSVIPRYYGFFEATIPPNIEFTPWAHDKLTRSSHRYDASSDLSESEYDTDSNFEEDGSDLEEVDENGERYSDSDDDTPPMVVTPTKVSILIMERVGGRLPLGEMLPDGLREELDSMYLDLSKLGVDHVDIRYFNILYAPPPLPELPFLPSPLSQRVYNYRLVDFDNSYKSNRGPALWYGYHRCLLSRLLMNLPYGDIYEPWEM</sequence>
<dbReference type="PROSITE" id="PS50011">
    <property type="entry name" value="PROTEIN_KINASE_DOM"/>
    <property type="match status" value="1"/>
</dbReference>
<evidence type="ECO:0000313" key="4">
    <source>
        <dbReference type="Proteomes" id="UP001497453"/>
    </source>
</evidence>
<reference evidence="4" key="1">
    <citation type="submission" date="2024-04" db="EMBL/GenBank/DDBJ databases">
        <authorList>
            <person name="Shaw F."/>
            <person name="Minotto A."/>
        </authorList>
    </citation>
    <scope>NUCLEOTIDE SEQUENCE [LARGE SCALE GENOMIC DNA]</scope>
</reference>
<evidence type="ECO:0000313" key="3">
    <source>
        <dbReference type="EMBL" id="CAL1706281.1"/>
    </source>
</evidence>
<feature type="region of interest" description="Disordered" evidence="1">
    <location>
        <begin position="178"/>
        <end position="221"/>
    </location>
</feature>
<protein>
    <recommendedName>
        <fullName evidence="2">Protein kinase domain-containing protein</fullName>
    </recommendedName>
</protein>
<keyword evidence="4" id="KW-1185">Reference proteome</keyword>
<evidence type="ECO:0000259" key="2">
    <source>
        <dbReference type="PROSITE" id="PS50011"/>
    </source>
</evidence>
<dbReference type="EMBL" id="OZ037947">
    <property type="protein sequence ID" value="CAL1706281.1"/>
    <property type="molecule type" value="Genomic_DNA"/>
</dbReference>
<dbReference type="Proteomes" id="UP001497453">
    <property type="component" value="Chromosome 4"/>
</dbReference>
<feature type="compositionally biased region" description="Acidic residues" evidence="1">
    <location>
        <begin position="186"/>
        <end position="208"/>
    </location>
</feature>
<evidence type="ECO:0000256" key="1">
    <source>
        <dbReference type="SAM" id="MobiDB-lite"/>
    </source>
</evidence>
<accession>A0ABP1DEK0</accession>
<name>A0ABP1DEK0_9APHY</name>
<proteinExistence type="predicted"/>
<feature type="domain" description="Protein kinase" evidence="2">
    <location>
        <begin position="80"/>
        <end position="346"/>
    </location>
</feature>
<gene>
    <name evidence="3" type="ORF">GFSPODELE1_LOCUS5795</name>
</gene>